<dbReference type="EMBL" id="FOXD01000015">
    <property type="protein sequence ID" value="SFQ02553.1"/>
    <property type="molecule type" value="Genomic_DNA"/>
</dbReference>
<feature type="transmembrane region" description="Helical" evidence="9">
    <location>
        <begin position="34"/>
        <end position="55"/>
    </location>
</feature>
<feature type="transmembrane region" description="Helical" evidence="9">
    <location>
        <begin position="338"/>
        <end position="363"/>
    </location>
</feature>
<dbReference type="Pfam" id="PF02378">
    <property type="entry name" value="PTS_EIIC"/>
    <property type="match status" value="1"/>
</dbReference>
<evidence type="ECO:0000313" key="11">
    <source>
        <dbReference type="EMBL" id="SFQ02553.1"/>
    </source>
</evidence>
<evidence type="ECO:0000256" key="6">
    <source>
        <dbReference type="ARBA" id="ARBA00022989"/>
    </source>
</evidence>
<keyword evidence="2 8" id="KW-0813">Transport</keyword>
<dbReference type="InterPro" id="IPR003352">
    <property type="entry name" value="PTS_EIIC"/>
</dbReference>
<reference evidence="12" key="1">
    <citation type="submission" date="2016-10" db="EMBL/GenBank/DDBJ databases">
        <authorList>
            <person name="Varghese N."/>
            <person name="Submissions S."/>
        </authorList>
    </citation>
    <scope>NUCLEOTIDE SEQUENCE [LARGE SCALE GENOMIC DNA]</scope>
    <source>
        <strain evidence="12">S7</strain>
    </source>
</reference>
<dbReference type="PANTHER" id="PTHR33989">
    <property type="match status" value="1"/>
</dbReference>
<comment type="subcellular location">
    <subcellularLocation>
        <location evidence="1">Cell membrane</location>
        <topology evidence="1">Multi-pass membrane protein</topology>
    </subcellularLocation>
</comment>
<feature type="transmembrane region" description="Helical" evidence="9">
    <location>
        <begin position="77"/>
        <end position="98"/>
    </location>
</feature>
<keyword evidence="3 8" id="KW-1003">Cell membrane</keyword>
<evidence type="ECO:0000256" key="9">
    <source>
        <dbReference type="SAM" id="Phobius"/>
    </source>
</evidence>
<dbReference type="InterPro" id="IPR051088">
    <property type="entry name" value="PTS_Sugar-EIIC/EIIB"/>
</dbReference>
<feature type="transmembrane region" description="Helical" evidence="9">
    <location>
        <begin position="135"/>
        <end position="156"/>
    </location>
</feature>
<evidence type="ECO:0000256" key="7">
    <source>
        <dbReference type="ARBA" id="ARBA00023136"/>
    </source>
</evidence>
<feature type="transmembrane region" description="Helical" evidence="9">
    <location>
        <begin position="105"/>
        <end position="123"/>
    </location>
</feature>
<evidence type="ECO:0000256" key="4">
    <source>
        <dbReference type="ARBA" id="ARBA00022597"/>
    </source>
</evidence>
<protein>
    <recommendedName>
        <fullName evidence="8">Permease IIC component</fullName>
    </recommendedName>
</protein>
<dbReference type="GO" id="GO:0009401">
    <property type="term" value="P:phosphoenolpyruvate-dependent sugar phosphotransferase system"/>
    <property type="evidence" value="ECO:0007669"/>
    <property type="project" value="InterPro"/>
</dbReference>
<name>A0A1I5V4T6_9BACI</name>
<comment type="function">
    <text evidence="8">The phosphoenolpyruvate-dependent sugar phosphotransferase system (PTS), a major carbohydrate active -transport system, catalyzes the phosphorylation of incoming sugar substrates concomitant with their translocation across the cell membrane.</text>
</comment>
<dbReference type="GO" id="GO:0005886">
    <property type="term" value="C:plasma membrane"/>
    <property type="evidence" value="ECO:0007669"/>
    <property type="project" value="UniProtKB-SubCell"/>
</dbReference>
<evidence type="ECO:0000256" key="2">
    <source>
        <dbReference type="ARBA" id="ARBA00022448"/>
    </source>
</evidence>
<organism evidence="11 12">
    <name type="scientific">Salibacterium halotolerans</name>
    <dbReference type="NCBI Taxonomy" id="1884432"/>
    <lineage>
        <taxon>Bacteria</taxon>
        <taxon>Bacillati</taxon>
        <taxon>Bacillota</taxon>
        <taxon>Bacilli</taxon>
        <taxon>Bacillales</taxon>
        <taxon>Bacillaceae</taxon>
    </lineage>
</organism>
<dbReference type="NCBIfam" id="TIGR00359">
    <property type="entry name" value="cello_pts_IIC"/>
    <property type="match status" value="1"/>
</dbReference>
<keyword evidence="5 9" id="KW-0812">Transmembrane</keyword>
<dbReference type="OrthoDB" id="1641940at2"/>
<sequence length="440" mass="47895">MNQNKFMHFMEEKFMPIAGKIGSLRHLVAIRDGFVGIMPLIIIGSLAVLINNFPWDGFQNFMVMVFGESWKMVGDSVWNGSFAILSLLVTASIAYKLAESYEADGISAALIAVGALVVLTPVTDDFGLSFTWLGAQGLFVAVVTSIISTEVFRILGKYEKLRIKMPEGVPEGVTKSFNALLPAALILFAAGLVNTLITLFFGQSIHELVFSVIQEPLQGLSNTLGSALLFAFLNQLLWFFGLHGTNILGPIMESIYLPLIEENQSLFAAGTSAFDVPYIVTKPFFDAYVFMGGSGTTLALIFAIFLVVKSRHYRTVGKLSSAPGIFNINEPMLFGLPVVLNPVMLVPFILIPFVLTIVAYSAISVGFVPKTVAILPWTTPPILSGYLVTGGSWSGVVLQLINLSIATAMYIPFIMAADRSLMKNTDSEDFIQEERKVSGQ</sequence>
<dbReference type="PANTHER" id="PTHR33989:SF11">
    <property type="entry name" value="LICHENAN PERMEASE IIC COMPONENT"/>
    <property type="match status" value="1"/>
</dbReference>
<feature type="transmembrane region" description="Helical" evidence="9">
    <location>
        <begin position="177"/>
        <end position="202"/>
    </location>
</feature>
<evidence type="ECO:0000256" key="3">
    <source>
        <dbReference type="ARBA" id="ARBA00022475"/>
    </source>
</evidence>
<evidence type="ECO:0000256" key="5">
    <source>
        <dbReference type="ARBA" id="ARBA00022692"/>
    </source>
</evidence>
<dbReference type="InterPro" id="IPR004501">
    <property type="entry name" value="PTS_EIIC_3"/>
</dbReference>
<keyword evidence="4 8" id="KW-0762">Sugar transport</keyword>
<keyword evidence="12" id="KW-1185">Reference proteome</keyword>
<gene>
    <name evidence="11" type="ORF">SAMN05518683_11531</name>
</gene>
<evidence type="ECO:0000256" key="1">
    <source>
        <dbReference type="ARBA" id="ARBA00004651"/>
    </source>
</evidence>
<dbReference type="Proteomes" id="UP000198892">
    <property type="component" value="Unassembled WGS sequence"/>
</dbReference>
<dbReference type="InterPro" id="IPR004796">
    <property type="entry name" value="PTS_IIC_cello"/>
</dbReference>
<feature type="domain" description="PTS EIIC type-3" evidence="10">
    <location>
        <begin position="10"/>
        <end position="413"/>
    </location>
</feature>
<keyword evidence="6 9" id="KW-1133">Transmembrane helix</keyword>
<dbReference type="PIRSF" id="PIRSF006351">
    <property type="entry name" value="PTS_EIIC-Cellobiose"/>
    <property type="match status" value="1"/>
</dbReference>
<dbReference type="RefSeq" id="WP_093338061.1">
    <property type="nucleotide sequence ID" value="NZ_FOXD01000015.1"/>
</dbReference>
<dbReference type="PROSITE" id="PS51105">
    <property type="entry name" value="PTS_EIIC_TYPE_3"/>
    <property type="match status" value="1"/>
</dbReference>
<evidence type="ECO:0000259" key="10">
    <source>
        <dbReference type="PROSITE" id="PS51105"/>
    </source>
</evidence>
<dbReference type="STRING" id="1884432.SAMN05518683_11531"/>
<dbReference type="NCBIfam" id="TIGR00410">
    <property type="entry name" value="lacE"/>
    <property type="match status" value="1"/>
</dbReference>
<evidence type="ECO:0000256" key="8">
    <source>
        <dbReference type="PIRNR" id="PIRNR006351"/>
    </source>
</evidence>
<keyword evidence="7 8" id="KW-0472">Membrane</keyword>
<accession>A0A1I5V4T6</accession>
<dbReference type="AlphaFoldDB" id="A0A1I5V4T6"/>
<evidence type="ECO:0000313" key="12">
    <source>
        <dbReference type="Proteomes" id="UP000198892"/>
    </source>
</evidence>
<dbReference type="GO" id="GO:0008982">
    <property type="term" value="F:protein-N(PI)-phosphohistidine-sugar phosphotransferase activity"/>
    <property type="evidence" value="ECO:0007669"/>
    <property type="project" value="UniProtKB-UniRule"/>
</dbReference>
<dbReference type="GO" id="GO:1901264">
    <property type="term" value="P:carbohydrate derivative transport"/>
    <property type="evidence" value="ECO:0007669"/>
    <property type="project" value="TreeGrafter"/>
</dbReference>
<feature type="transmembrane region" description="Helical" evidence="9">
    <location>
        <begin position="383"/>
        <end position="413"/>
    </location>
</feature>
<proteinExistence type="predicted"/>
<feature type="transmembrane region" description="Helical" evidence="9">
    <location>
        <begin position="222"/>
        <end position="242"/>
    </location>
</feature>
<feature type="transmembrane region" description="Helical" evidence="9">
    <location>
        <begin position="287"/>
        <end position="308"/>
    </location>
</feature>